<comment type="similarity">
    <text evidence="2">Belongs to the DMRL synthase family.</text>
</comment>
<dbReference type="GO" id="GO:0009349">
    <property type="term" value="C:riboflavin synthase complex"/>
    <property type="evidence" value="ECO:0007669"/>
    <property type="project" value="InterPro"/>
</dbReference>
<proteinExistence type="inferred from homology"/>
<dbReference type="Pfam" id="PF00885">
    <property type="entry name" value="DMRL_synthase"/>
    <property type="match status" value="1"/>
</dbReference>
<protein>
    <recommendedName>
        <fullName evidence="3">6,7-dimethyl-8-ribityllumazine synthase</fullName>
        <ecNumber evidence="3">2.5.1.78</ecNumber>
    </recommendedName>
</protein>
<sequence length="131" mass="14077">MKLGIVCGSFHRDEVERMLEYARDEAASKNWDVVEVAWVPGSMEAPLALDRMLQNEDVHGAVVLGIIERGQTDHGLVMGQSVTKAIIELQISHNKPIGLGIIGPGAEPEHIEPRLEPHARAAVGAVAAMVG</sequence>
<name>A0A075GCC2_9EURY</name>
<accession>A0A075GCC2</accession>
<dbReference type="SUPFAM" id="SSF52121">
    <property type="entry name" value="Lumazine synthase"/>
    <property type="match status" value="1"/>
</dbReference>
<evidence type="ECO:0000256" key="2">
    <source>
        <dbReference type="ARBA" id="ARBA00007424"/>
    </source>
</evidence>
<organism evidence="7">
    <name type="scientific">uncultured marine group II/III euryarchaeote KM3_109_A02</name>
    <dbReference type="NCBI Taxonomy" id="1457849"/>
    <lineage>
        <taxon>Archaea</taxon>
        <taxon>Methanobacteriati</taxon>
        <taxon>Methanobacteriota</taxon>
        <taxon>environmental samples</taxon>
    </lineage>
</organism>
<evidence type="ECO:0000256" key="4">
    <source>
        <dbReference type="ARBA" id="ARBA00022619"/>
    </source>
</evidence>
<dbReference type="EC" id="2.5.1.78" evidence="3"/>
<dbReference type="EMBL" id="KF900560">
    <property type="protein sequence ID" value="AIE99312.1"/>
    <property type="molecule type" value="Genomic_DNA"/>
</dbReference>
<evidence type="ECO:0000256" key="6">
    <source>
        <dbReference type="ARBA" id="ARBA00048785"/>
    </source>
</evidence>
<evidence type="ECO:0000256" key="5">
    <source>
        <dbReference type="ARBA" id="ARBA00022679"/>
    </source>
</evidence>
<evidence type="ECO:0000256" key="3">
    <source>
        <dbReference type="ARBA" id="ARBA00012664"/>
    </source>
</evidence>
<gene>
    <name evidence="7" type="primary">RIB4</name>
    <name evidence="7" type="synonym">ribH</name>
</gene>
<dbReference type="PANTHER" id="PTHR21058">
    <property type="entry name" value="6,7-DIMETHYL-8-RIBITYLLUMAZINE SYNTHASE DMRL SYNTHASE LUMAZINE SYNTHASE"/>
    <property type="match status" value="1"/>
</dbReference>
<evidence type="ECO:0000313" key="7">
    <source>
        <dbReference type="EMBL" id="AIE99312.1"/>
    </source>
</evidence>
<comment type="pathway">
    <text evidence="1">Cofactor biosynthesis; riboflavin biosynthesis; riboflavin from 2-hydroxy-3-oxobutyl phosphate and 5-amino-6-(D-ribitylamino)uracil: step 1/2.</text>
</comment>
<dbReference type="PANTHER" id="PTHR21058:SF0">
    <property type="entry name" value="6,7-DIMETHYL-8-RIBITYLLUMAZINE SYNTHASE"/>
    <property type="match status" value="1"/>
</dbReference>
<dbReference type="InterPro" id="IPR002180">
    <property type="entry name" value="LS/RS"/>
</dbReference>
<comment type="catalytic activity">
    <reaction evidence="6">
        <text>(2S)-2-hydroxy-3-oxobutyl phosphate + 5-amino-6-(D-ribitylamino)uracil = 6,7-dimethyl-8-(1-D-ribityl)lumazine + phosphate + 2 H2O + H(+)</text>
        <dbReference type="Rhea" id="RHEA:26152"/>
        <dbReference type="ChEBI" id="CHEBI:15377"/>
        <dbReference type="ChEBI" id="CHEBI:15378"/>
        <dbReference type="ChEBI" id="CHEBI:15934"/>
        <dbReference type="ChEBI" id="CHEBI:43474"/>
        <dbReference type="ChEBI" id="CHEBI:58201"/>
        <dbReference type="ChEBI" id="CHEBI:58830"/>
        <dbReference type="EC" id="2.5.1.78"/>
    </reaction>
</comment>
<dbReference type="AlphaFoldDB" id="A0A075GCC2"/>
<keyword evidence="4" id="KW-0686">Riboflavin biosynthesis</keyword>
<dbReference type="InterPro" id="IPR034964">
    <property type="entry name" value="LS"/>
</dbReference>
<keyword evidence="5 7" id="KW-0808">Transferase</keyword>
<evidence type="ECO:0000256" key="1">
    <source>
        <dbReference type="ARBA" id="ARBA00004917"/>
    </source>
</evidence>
<dbReference type="GO" id="GO:0000906">
    <property type="term" value="F:6,7-dimethyl-8-ribityllumazine synthase activity"/>
    <property type="evidence" value="ECO:0007669"/>
    <property type="project" value="UniProtKB-EC"/>
</dbReference>
<dbReference type="Gene3D" id="3.40.50.960">
    <property type="entry name" value="Lumazine/riboflavin synthase"/>
    <property type="match status" value="1"/>
</dbReference>
<dbReference type="InterPro" id="IPR036467">
    <property type="entry name" value="LS/RS_sf"/>
</dbReference>
<reference evidence="7" key="1">
    <citation type="journal article" date="2014" name="Genome Biol. Evol.">
        <title>Pangenome evidence for extensive interdomain horizontal transfer affecting lineage core and shell genes in uncultured planktonic thaumarchaeota and euryarchaeota.</title>
        <authorList>
            <person name="Deschamps P."/>
            <person name="Zivanovic Y."/>
            <person name="Moreira D."/>
            <person name="Rodriguez-Valera F."/>
            <person name="Lopez-Garcia P."/>
        </authorList>
    </citation>
    <scope>NUCLEOTIDE SEQUENCE</scope>
</reference>
<dbReference type="GO" id="GO:0009231">
    <property type="term" value="P:riboflavin biosynthetic process"/>
    <property type="evidence" value="ECO:0007669"/>
    <property type="project" value="UniProtKB-UniPathway"/>
</dbReference>
<dbReference type="UniPathway" id="UPA00275">
    <property type="reaction ID" value="UER00404"/>
</dbReference>